<protein>
    <submittedName>
        <fullName evidence="1">Uncharacterized protein</fullName>
    </submittedName>
</protein>
<dbReference type="Proteomes" id="UP000256805">
    <property type="component" value="Unassembled WGS sequence"/>
</dbReference>
<proteinExistence type="predicted"/>
<sequence>MVASDGTVTDETFPRTKEFDGGFYILQLPSREAPSCGLRRLPKLAVARRNSARSGMTPRVNGQVGDQ</sequence>
<dbReference type="AlphaFoldDB" id="A0A375JAZ6"/>
<accession>A0A375JAZ6</accession>
<name>A0A375JAZ6_9BURK</name>
<organism evidence="1 2">
    <name type="scientific">Cupriavidus taiwanensis</name>
    <dbReference type="NCBI Taxonomy" id="164546"/>
    <lineage>
        <taxon>Bacteria</taxon>
        <taxon>Pseudomonadati</taxon>
        <taxon>Pseudomonadota</taxon>
        <taxon>Betaproteobacteria</taxon>
        <taxon>Burkholderiales</taxon>
        <taxon>Burkholderiaceae</taxon>
        <taxon>Cupriavidus</taxon>
    </lineage>
</organism>
<reference evidence="1 2" key="1">
    <citation type="submission" date="2018-01" db="EMBL/GenBank/DDBJ databases">
        <authorList>
            <person name="Gaut B.S."/>
            <person name="Morton B.R."/>
            <person name="Clegg M.T."/>
            <person name="Duvall M.R."/>
        </authorList>
    </citation>
    <scope>NUCLEOTIDE SEQUENCE [LARGE SCALE GENOMIC DNA]</scope>
    <source>
        <strain evidence="1">Cupriavidus taiwanensis cmp 52</strain>
    </source>
</reference>
<dbReference type="EMBL" id="OVTA01000040">
    <property type="protein sequence ID" value="SPS00766.1"/>
    <property type="molecule type" value="Genomic_DNA"/>
</dbReference>
<evidence type="ECO:0000313" key="1">
    <source>
        <dbReference type="EMBL" id="SPS00766.1"/>
    </source>
</evidence>
<gene>
    <name evidence="1" type="ORF">CBM2634_B170093</name>
</gene>
<evidence type="ECO:0000313" key="2">
    <source>
        <dbReference type="Proteomes" id="UP000256805"/>
    </source>
</evidence>